<dbReference type="PANTHER" id="PTHR10815:SF5">
    <property type="entry name" value="METHYLATED-DNA--PROTEIN-CYSTEINE METHYLTRANSFERASE"/>
    <property type="match status" value="1"/>
</dbReference>
<feature type="active site" description="Nucleophile; methyl group acceptor" evidence="9">
    <location>
        <position position="137"/>
    </location>
</feature>
<name>A0A371REP2_9PROT</name>
<dbReference type="OrthoDB" id="9802228at2"/>
<dbReference type="InParanoid" id="A0A371REP2"/>
<accession>A0A371REP2</accession>
<dbReference type="SUPFAM" id="SSF46767">
    <property type="entry name" value="Methylated DNA-protein cysteine methyltransferase, C-terminal domain"/>
    <property type="match status" value="1"/>
</dbReference>
<sequence>MTPLIRELIDTPVGPITLITQSDGTVRMLEFTEKRDREEIHLKRHFGDAEIRDGKTSGPARKAVEAYFNGDIAAIDTLTTDAAGTEFQTKVWATLRTIPAGETWSYGDLAGAVGSPKAFRAVGSANGANPIAIIVPCHRVIATGGKLGGYGGGLDRKKWLLAHEAAHCGKQLALHAG</sequence>
<dbReference type="InterPro" id="IPR001497">
    <property type="entry name" value="MethylDNA_cys_MeTrfase_AS"/>
</dbReference>
<feature type="domain" description="Methylated-DNA-[protein]-cysteine S-methyltransferase DNA binding" evidence="10">
    <location>
        <begin position="86"/>
        <end position="165"/>
    </location>
</feature>
<evidence type="ECO:0000256" key="1">
    <source>
        <dbReference type="ARBA" id="ARBA00001286"/>
    </source>
</evidence>
<organism evidence="11 12">
    <name type="scientific">Parvularcula marina</name>
    <dbReference type="NCBI Taxonomy" id="2292771"/>
    <lineage>
        <taxon>Bacteria</taxon>
        <taxon>Pseudomonadati</taxon>
        <taxon>Pseudomonadota</taxon>
        <taxon>Alphaproteobacteria</taxon>
        <taxon>Parvularculales</taxon>
        <taxon>Parvularculaceae</taxon>
        <taxon>Parvularcula</taxon>
    </lineage>
</organism>
<evidence type="ECO:0000313" key="12">
    <source>
        <dbReference type="Proteomes" id="UP000264589"/>
    </source>
</evidence>
<dbReference type="InterPro" id="IPR036631">
    <property type="entry name" value="MGMT_N_sf"/>
</dbReference>
<proteinExistence type="inferred from homology"/>
<dbReference type="Proteomes" id="UP000264589">
    <property type="component" value="Unassembled WGS sequence"/>
</dbReference>
<dbReference type="PROSITE" id="PS00374">
    <property type="entry name" value="MGMT"/>
    <property type="match status" value="1"/>
</dbReference>
<comment type="subcellular location">
    <subcellularLocation>
        <location evidence="9">Cytoplasm</location>
    </subcellularLocation>
</comment>
<dbReference type="EC" id="2.1.1.63" evidence="9"/>
<keyword evidence="12" id="KW-1185">Reference proteome</keyword>
<dbReference type="InterPro" id="IPR036217">
    <property type="entry name" value="MethylDNA_cys_MeTrfase_DNAb"/>
</dbReference>
<keyword evidence="4 9" id="KW-0489">Methyltransferase</keyword>
<dbReference type="AlphaFoldDB" id="A0A371REP2"/>
<evidence type="ECO:0000256" key="6">
    <source>
        <dbReference type="ARBA" id="ARBA00022763"/>
    </source>
</evidence>
<evidence type="ECO:0000256" key="5">
    <source>
        <dbReference type="ARBA" id="ARBA00022679"/>
    </source>
</evidence>
<evidence type="ECO:0000259" key="10">
    <source>
        <dbReference type="Pfam" id="PF01035"/>
    </source>
</evidence>
<dbReference type="GO" id="GO:0006307">
    <property type="term" value="P:DNA alkylation repair"/>
    <property type="evidence" value="ECO:0007669"/>
    <property type="project" value="UniProtKB-UniRule"/>
</dbReference>
<comment type="caution">
    <text evidence="11">The sequence shown here is derived from an EMBL/GenBank/DDBJ whole genome shotgun (WGS) entry which is preliminary data.</text>
</comment>
<evidence type="ECO:0000256" key="8">
    <source>
        <dbReference type="ARBA" id="ARBA00049348"/>
    </source>
</evidence>
<gene>
    <name evidence="11" type="ORF">DX908_00665</name>
</gene>
<comment type="similarity">
    <text evidence="2 9">Belongs to the MGMT family.</text>
</comment>
<keyword evidence="7 9" id="KW-0234">DNA repair</keyword>
<keyword evidence="5 9" id="KW-0808">Transferase</keyword>
<evidence type="ECO:0000256" key="2">
    <source>
        <dbReference type="ARBA" id="ARBA00008711"/>
    </source>
</evidence>
<dbReference type="NCBIfam" id="TIGR00589">
    <property type="entry name" value="ogt"/>
    <property type="match status" value="1"/>
</dbReference>
<dbReference type="GO" id="GO:0005737">
    <property type="term" value="C:cytoplasm"/>
    <property type="evidence" value="ECO:0007669"/>
    <property type="project" value="UniProtKB-SubCell"/>
</dbReference>
<evidence type="ECO:0000256" key="3">
    <source>
        <dbReference type="ARBA" id="ARBA00022490"/>
    </source>
</evidence>
<dbReference type="InterPro" id="IPR036388">
    <property type="entry name" value="WH-like_DNA-bd_sf"/>
</dbReference>
<dbReference type="EMBL" id="QUQO01000001">
    <property type="protein sequence ID" value="RFB03923.1"/>
    <property type="molecule type" value="Genomic_DNA"/>
</dbReference>
<dbReference type="GO" id="GO:0032259">
    <property type="term" value="P:methylation"/>
    <property type="evidence" value="ECO:0007669"/>
    <property type="project" value="UniProtKB-KW"/>
</dbReference>
<evidence type="ECO:0000256" key="9">
    <source>
        <dbReference type="HAMAP-Rule" id="MF_00772"/>
    </source>
</evidence>
<dbReference type="Pfam" id="PF01035">
    <property type="entry name" value="DNA_binding_1"/>
    <property type="match status" value="1"/>
</dbReference>
<dbReference type="Gene3D" id="1.10.10.10">
    <property type="entry name" value="Winged helix-like DNA-binding domain superfamily/Winged helix DNA-binding domain"/>
    <property type="match status" value="1"/>
</dbReference>
<dbReference type="SUPFAM" id="SSF53155">
    <property type="entry name" value="Methylated DNA-protein cysteine methyltransferase domain"/>
    <property type="match status" value="1"/>
</dbReference>
<dbReference type="RefSeq" id="WP_116390551.1">
    <property type="nucleotide sequence ID" value="NZ_CAXQPM010000030.1"/>
</dbReference>
<comment type="catalytic activity">
    <reaction evidence="1 9">
        <text>a 4-O-methyl-thymidine in DNA + L-cysteinyl-[protein] = a thymidine in DNA + S-methyl-L-cysteinyl-[protein]</text>
        <dbReference type="Rhea" id="RHEA:53428"/>
        <dbReference type="Rhea" id="RHEA-COMP:10131"/>
        <dbReference type="Rhea" id="RHEA-COMP:10132"/>
        <dbReference type="Rhea" id="RHEA-COMP:13555"/>
        <dbReference type="Rhea" id="RHEA-COMP:13556"/>
        <dbReference type="ChEBI" id="CHEBI:29950"/>
        <dbReference type="ChEBI" id="CHEBI:82612"/>
        <dbReference type="ChEBI" id="CHEBI:137386"/>
        <dbReference type="ChEBI" id="CHEBI:137387"/>
        <dbReference type="EC" id="2.1.1.63"/>
    </reaction>
</comment>
<dbReference type="InterPro" id="IPR014048">
    <property type="entry name" value="MethylDNA_cys_MeTrfase_DNA-bd"/>
</dbReference>
<dbReference type="CDD" id="cd06445">
    <property type="entry name" value="ATase"/>
    <property type="match status" value="1"/>
</dbReference>
<dbReference type="HAMAP" id="MF_00772">
    <property type="entry name" value="OGT"/>
    <property type="match status" value="1"/>
</dbReference>
<evidence type="ECO:0000313" key="11">
    <source>
        <dbReference type="EMBL" id="RFB03923.1"/>
    </source>
</evidence>
<dbReference type="PANTHER" id="PTHR10815">
    <property type="entry name" value="METHYLATED-DNA--PROTEIN-CYSTEINE METHYLTRANSFERASE"/>
    <property type="match status" value="1"/>
</dbReference>
<evidence type="ECO:0000256" key="4">
    <source>
        <dbReference type="ARBA" id="ARBA00022603"/>
    </source>
</evidence>
<keyword evidence="3 9" id="KW-0963">Cytoplasm</keyword>
<dbReference type="FunFam" id="1.10.10.10:FF:000214">
    <property type="entry name" value="Methylated-DNA--protein-cysteine methyltransferase"/>
    <property type="match status" value="1"/>
</dbReference>
<keyword evidence="6 9" id="KW-0227">DNA damage</keyword>
<comment type="function">
    <text evidence="9">Involved in the cellular defense against the biological effects of O6-methylguanine (O6-MeG) and O4-methylthymine (O4-MeT) in DNA. Repairs the methylated nucleobase in DNA by stoichiometrically transferring the methyl group to a cysteine residue in the enzyme. This is a suicide reaction: the enzyme is irreversibly inactivated.</text>
</comment>
<dbReference type="GO" id="GO:0003908">
    <property type="term" value="F:methylated-DNA-[protein]-cysteine S-methyltransferase activity"/>
    <property type="evidence" value="ECO:0007669"/>
    <property type="project" value="UniProtKB-UniRule"/>
</dbReference>
<protein>
    <recommendedName>
        <fullName evidence="9">Methylated-DNA--protein-cysteine methyltransferase</fullName>
        <ecNumber evidence="9">2.1.1.63</ecNumber>
    </recommendedName>
    <alternativeName>
        <fullName evidence="9">6-O-methylguanine-DNA methyltransferase</fullName>
        <shortName evidence="9">MGMT</shortName>
    </alternativeName>
    <alternativeName>
        <fullName evidence="9">O-6-methylguanine-DNA-alkyltransferase</fullName>
    </alternativeName>
</protein>
<comment type="miscellaneous">
    <text evidence="9">This enzyme catalyzes only one turnover and therefore is not strictly catalytic. According to one definition, an enzyme is a biocatalyst that acts repeatedly and over many reaction cycles.</text>
</comment>
<reference evidence="11 12" key="1">
    <citation type="submission" date="2018-08" db="EMBL/GenBank/DDBJ databases">
        <title>Parvularcula sp. SM1705, isolated from surface water of the South Sea China.</title>
        <authorList>
            <person name="Sun L."/>
        </authorList>
    </citation>
    <scope>NUCLEOTIDE SEQUENCE [LARGE SCALE GENOMIC DNA]</scope>
    <source>
        <strain evidence="11 12">SM1705</strain>
    </source>
</reference>
<dbReference type="FunCoup" id="A0A371REP2">
    <property type="interactions" value="99"/>
</dbReference>
<comment type="catalytic activity">
    <reaction evidence="8 9">
        <text>a 6-O-methyl-2'-deoxyguanosine in DNA + L-cysteinyl-[protein] = S-methyl-L-cysteinyl-[protein] + a 2'-deoxyguanosine in DNA</text>
        <dbReference type="Rhea" id="RHEA:24000"/>
        <dbReference type="Rhea" id="RHEA-COMP:10131"/>
        <dbReference type="Rhea" id="RHEA-COMP:10132"/>
        <dbReference type="Rhea" id="RHEA-COMP:11367"/>
        <dbReference type="Rhea" id="RHEA-COMP:11368"/>
        <dbReference type="ChEBI" id="CHEBI:29950"/>
        <dbReference type="ChEBI" id="CHEBI:82612"/>
        <dbReference type="ChEBI" id="CHEBI:85445"/>
        <dbReference type="ChEBI" id="CHEBI:85448"/>
        <dbReference type="EC" id="2.1.1.63"/>
    </reaction>
</comment>
<dbReference type="InterPro" id="IPR023546">
    <property type="entry name" value="MGMT"/>
</dbReference>
<evidence type="ECO:0000256" key="7">
    <source>
        <dbReference type="ARBA" id="ARBA00023204"/>
    </source>
</evidence>